<organism evidence="2 3">
    <name type="scientific">Dorcoceras hygrometricum</name>
    <dbReference type="NCBI Taxonomy" id="472368"/>
    <lineage>
        <taxon>Eukaryota</taxon>
        <taxon>Viridiplantae</taxon>
        <taxon>Streptophyta</taxon>
        <taxon>Embryophyta</taxon>
        <taxon>Tracheophyta</taxon>
        <taxon>Spermatophyta</taxon>
        <taxon>Magnoliopsida</taxon>
        <taxon>eudicotyledons</taxon>
        <taxon>Gunneridae</taxon>
        <taxon>Pentapetalae</taxon>
        <taxon>asterids</taxon>
        <taxon>lamiids</taxon>
        <taxon>Lamiales</taxon>
        <taxon>Gesneriaceae</taxon>
        <taxon>Didymocarpoideae</taxon>
        <taxon>Trichosporeae</taxon>
        <taxon>Loxocarpinae</taxon>
        <taxon>Dorcoceras</taxon>
    </lineage>
</organism>
<dbReference type="OrthoDB" id="2016041at2759"/>
<sequence length="137" mass="15216">MANPPYMCPFQKPQQPTPPNNKVIMAPAADKTSARSTNSLCVQSKGGYNELWDFNKDEFQCAGVSFHCHTVQARGMMLPAYHNFPLPVYVVQGSFISKSIPTANFSWQRTLKVHKRSTSGTERSMEEANAANMKSAT</sequence>
<dbReference type="SUPFAM" id="SSF51182">
    <property type="entry name" value="RmlC-like cupins"/>
    <property type="match status" value="1"/>
</dbReference>
<feature type="region of interest" description="Disordered" evidence="1">
    <location>
        <begin position="116"/>
        <end position="137"/>
    </location>
</feature>
<gene>
    <name evidence="2" type="ORF">F511_41107</name>
</gene>
<dbReference type="InterPro" id="IPR014710">
    <property type="entry name" value="RmlC-like_jellyroll"/>
</dbReference>
<dbReference type="EMBL" id="KV020193">
    <property type="protein sequence ID" value="KZV14747.1"/>
    <property type="molecule type" value="Genomic_DNA"/>
</dbReference>
<dbReference type="AlphaFoldDB" id="A0A2Z6ZZW5"/>
<protein>
    <submittedName>
        <fullName evidence="2">Legumin family protein</fullName>
    </submittedName>
</protein>
<evidence type="ECO:0000313" key="2">
    <source>
        <dbReference type="EMBL" id="KZV14747.1"/>
    </source>
</evidence>
<accession>A0A2Z6ZZW5</accession>
<evidence type="ECO:0000256" key="1">
    <source>
        <dbReference type="SAM" id="MobiDB-lite"/>
    </source>
</evidence>
<dbReference type="Proteomes" id="UP000250235">
    <property type="component" value="Unassembled WGS sequence"/>
</dbReference>
<keyword evidence="3" id="KW-1185">Reference proteome</keyword>
<evidence type="ECO:0000313" key="3">
    <source>
        <dbReference type="Proteomes" id="UP000250235"/>
    </source>
</evidence>
<name>A0A2Z6ZZW5_9LAMI</name>
<reference evidence="2 3" key="1">
    <citation type="journal article" date="2015" name="Proc. Natl. Acad. Sci. U.S.A.">
        <title>The resurrection genome of Boea hygrometrica: A blueprint for survival of dehydration.</title>
        <authorList>
            <person name="Xiao L."/>
            <person name="Yang G."/>
            <person name="Zhang L."/>
            <person name="Yang X."/>
            <person name="Zhao S."/>
            <person name="Ji Z."/>
            <person name="Zhou Q."/>
            <person name="Hu M."/>
            <person name="Wang Y."/>
            <person name="Chen M."/>
            <person name="Xu Y."/>
            <person name="Jin H."/>
            <person name="Xiao X."/>
            <person name="Hu G."/>
            <person name="Bao F."/>
            <person name="Hu Y."/>
            <person name="Wan P."/>
            <person name="Li L."/>
            <person name="Deng X."/>
            <person name="Kuang T."/>
            <person name="Xiang C."/>
            <person name="Zhu J.K."/>
            <person name="Oliver M.J."/>
            <person name="He Y."/>
        </authorList>
    </citation>
    <scope>NUCLEOTIDE SEQUENCE [LARGE SCALE GENOMIC DNA]</scope>
    <source>
        <strain evidence="3">cv. XS01</strain>
    </source>
</reference>
<proteinExistence type="predicted"/>
<dbReference type="InterPro" id="IPR011051">
    <property type="entry name" value="RmlC_Cupin_sf"/>
</dbReference>
<dbReference type="Gene3D" id="2.60.120.10">
    <property type="entry name" value="Jelly Rolls"/>
    <property type="match status" value="1"/>
</dbReference>